<evidence type="ECO:0000313" key="10">
    <source>
        <dbReference type="EMBL" id="MFC5475140.1"/>
    </source>
</evidence>
<feature type="binding site" evidence="8">
    <location>
        <begin position="17"/>
        <end position="19"/>
    </location>
    <ligand>
        <name>GTP</name>
        <dbReference type="ChEBI" id="CHEBI:37565"/>
    </ligand>
</feature>
<evidence type="ECO:0000256" key="1">
    <source>
        <dbReference type="ARBA" id="ARBA00022490"/>
    </source>
</evidence>
<proteinExistence type="inferred from homology"/>
<gene>
    <name evidence="8 10" type="primary">mobA</name>
    <name evidence="10" type="ORF">ACFPM8_14355</name>
</gene>
<evidence type="ECO:0000256" key="6">
    <source>
        <dbReference type="ARBA" id="ARBA00023134"/>
    </source>
</evidence>
<evidence type="ECO:0000256" key="2">
    <source>
        <dbReference type="ARBA" id="ARBA00022679"/>
    </source>
</evidence>
<dbReference type="EMBL" id="JBHSMT010000026">
    <property type="protein sequence ID" value="MFC5475140.1"/>
    <property type="molecule type" value="Genomic_DNA"/>
</dbReference>
<evidence type="ECO:0000256" key="3">
    <source>
        <dbReference type="ARBA" id="ARBA00022723"/>
    </source>
</evidence>
<keyword evidence="5 8" id="KW-0460">Magnesium</keyword>
<name>A0ABW0MA93_9BURK</name>
<dbReference type="HAMAP" id="MF_00316">
    <property type="entry name" value="MobA"/>
    <property type="match status" value="1"/>
</dbReference>
<evidence type="ECO:0000256" key="8">
    <source>
        <dbReference type="HAMAP-Rule" id="MF_00316"/>
    </source>
</evidence>
<feature type="binding site" evidence="8">
    <location>
        <position position="106"/>
    </location>
    <ligand>
        <name>Mg(2+)</name>
        <dbReference type="ChEBI" id="CHEBI:18420"/>
    </ligand>
</feature>
<feature type="binding site" evidence="8">
    <location>
        <position position="30"/>
    </location>
    <ligand>
        <name>GTP</name>
        <dbReference type="ChEBI" id="CHEBI:37565"/>
    </ligand>
</feature>
<dbReference type="GO" id="GO:0061603">
    <property type="term" value="F:molybdenum cofactor guanylyltransferase activity"/>
    <property type="evidence" value="ECO:0007669"/>
    <property type="project" value="UniProtKB-EC"/>
</dbReference>
<dbReference type="Gene3D" id="3.90.550.10">
    <property type="entry name" value="Spore Coat Polysaccharide Biosynthesis Protein SpsA, Chain A"/>
    <property type="match status" value="1"/>
</dbReference>
<keyword evidence="1 8" id="KW-0963">Cytoplasm</keyword>
<dbReference type="Pfam" id="PF12804">
    <property type="entry name" value="NTP_transf_3"/>
    <property type="match status" value="1"/>
</dbReference>
<organism evidence="10 11">
    <name type="scientific">Paraherbaspirillum soli</name>
    <dbReference type="NCBI Taxonomy" id="631222"/>
    <lineage>
        <taxon>Bacteria</taxon>
        <taxon>Pseudomonadati</taxon>
        <taxon>Pseudomonadota</taxon>
        <taxon>Betaproteobacteria</taxon>
        <taxon>Burkholderiales</taxon>
        <taxon>Oxalobacteraceae</taxon>
        <taxon>Paraherbaspirillum</taxon>
    </lineage>
</organism>
<protein>
    <recommendedName>
        <fullName evidence="8">Molybdenum cofactor guanylyltransferase</fullName>
        <shortName evidence="8">MoCo guanylyltransferase</shortName>
        <ecNumber evidence="8">2.7.7.77</ecNumber>
    </recommendedName>
    <alternativeName>
        <fullName evidence="8">GTP:molybdopterin guanylyltransferase</fullName>
    </alternativeName>
    <alternativeName>
        <fullName evidence="8">Mo-MPT guanylyltransferase</fullName>
    </alternativeName>
    <alternativeName>
        <fullName evidence="8">Molybdopterin guanylyltransferase</fullName>
    </alternativeName>
    <alternativeName>
        <fullName evidence="8">Molybdopterin-guanine dinucleotide synthase</fullName>
        <shortName evidence="8">MGD synthase</shortName>
    </alternativeName>
</protein>
<keyword evidence="7 8" id="KW-0501">Molybdenum cofactor biosynthesis</keyword>
<dbReference type="InterPro" id="IPR013482">
    <property type="entry name" value="Molybde_CF_guanTrfase"/>
</dbReference>
<comment type="subunit">
    <text evidence="8">Monomer.</text>
</comment>
<dbReference type="PANTHER" id="PTHR19136">
    <property type="entry name" value="MOLYBDENUM COFACTOR GUANYLYLTRANSFERASE"/>
    <property type="match status" value="1"/>
</dbReference>
<comment type="domain">
    <text evidence="8">The N-terminal domain determines nucleotide recognition and specific binding, while the C-terminal domain determines the specific binding to the target protein.</text>
</comment>
<keyword evidence="2 8" id="KW-0808">Transferase</keyword>
<evidence type="ECO:0000256" key="7">
    <source>
        <dbReference type="ARBA" id="ARBA00023150"/>
    </source>
</evidence>
<evidence type="ECO:0000259" key="9">
    <source>
        <dbReference type="Pfam" id="PF12804"/>
    </source>
</evidence>
<dbReference type="PANTHER" id="PTHR19136:SF81">
    <property type="entry name" value="MOLYBDENUM COFACTOR GUANYLYLTRANSFERASE"/>
    <property type="match status" value="1"/>
</dbReference>
<dbReference type="NCBIfam" id="TIGR02665">
    <property type="entry name" value="molyb_mobA"/>
    <property type="match status" value="1"/>
</dbReference>
<dbReference type="RefSeq" id="WP_378998245.1">
    <property type="nucleotide sequence ID" value="NZ_JBHSMT010000026.1"/>
</dbReference>
<feature type="binding site" evidence="8">
    <location>
        <position position="76"/>
    </location>
    <ligand>
        <name>GTP</name>
        <dbReference type="ChEBI" id="CHEBI:37565"/>
    </ligand>
</feature>
<dbReference type="InterPro" id="IPR029044">
    <property type="entry name" value="Nucleotide-diphossugar_trans"/>
</dbReference>
<comment type="caution">
    <text evidence="10">The sequence shown here is derived from an EMBL/GenBank/DDBJ whole genome shotgun (WGS) entry which is preliminary data.</text>
</comment>
<dbReference type="CDD" id="cd02503">
    <property type="entry name" value="MobA"/>
    <property type="match status" value="1"/>
</dbReference>
<accession>A0ABW0MA93</accession>
<dbReference type="SUPFAM" id="SSF53448">
    <property type="entry name" value="Nucleotide-diphospho-sugar transferases"/>
    <property type="match status" value="1"/>
</dbReference>
<feature type="binding site" evidence="8">
    <location>
        <position position="58"/>
    </location>
    <ligand>
        <name>GTP</name>
        <dbReference type="ChEBI" id="CHEBI:37565"/>
    </ligand>
</feature>
<comment type="similarity">
    <text evidence="8">Belongs to the MobA family.</text>
</comment>
<comment type="catalytic activity">
    <reaction evidence="8">
        <text>Mo-molybdopterin + GTP + H(+) = Mo-molybdopterin guanine dinucleotide + diphosphate</text>
        <dbReference type="Rhea" id="RHEA:34243"/>
        <dbReference type="ChEBI" id="CHEBI:15378"/>
        <dbReference type="ChEBI" id="CHEBI:33019"/>
        <dbReference type="ChEBI" id="CHEBI:37565"/>
        <dbReference type="ChEBI" id="CHEBI:71302"/>
        <dbReference type="ChEBI" id="CHEBI:71310"/>
        <dbReference type="EC" id="2.7.7.77"/>
    </reaction>
</comment>
<comment type="cofactor">
    <cofactor evidence="8">
        <name>Mg(2+)</name>
        <dbReference type="ChEBI" id="CHEBI:18420"/>
    </cofactor>
</comment>
<comment type="subcellular location">
    <subcellularLocation>
        <location evidence="8">Cytoplasm</location>
    </subcellularLocation>
</comment>
<sequence length="200" mass="21796">MQLPSNSHHLQVTGLILAGGRGTRMGGIDKGLVQFRQMPMVAHVIARLTPQVTSLMINANRNLSAYAEFGVPVWPDREPDFAGPLAGLQAGLSHCATPYLITAPCDSPFLPTDLVAHLAQALQNADADLAVAITDSDNAIQPHPVFMLLKTTLLADLSEFLASGGRKMETWYRRLNYTEALFADDSAFRNINTEEELQKP</sequence>
<keyword evidence="6 8" id="KW-0342">GTP-binding</keyword>
<dbReference type="EC" id="2.7.7.77" evidence="8"/>
<reference evidence="11" key="1">
    <citation type="journal article" date="2019" name="Int. J. Syst. Evol. Microbiol.">
        <title>The Global Catalogue of Microorganisms (GCM) 10K type strain sequencing project: providing services to taxonomists for standard genome sequencing and annotation.</title>
        <authorList>
            <consortium name="The Broad Institute Genomics Platform"/>
            <consortium name="The Broad Institute Genome Sequencing Center for Infectious Disease"/>
            <person name="Wu L."/>
            <person name="Ma J."/>
        </authorList>
    </citation>
    <scope>NUCLEOTIDE SEQUENCE [LARGE SCALE GENOMIC DNA]</scope>
    <source>
        <strain evidence="11">JCM 17066</strain>
    </source>
</reference>
<dbReference type="Proteomes" id="UP001596045">
    <property type="component" value="Unassembled WGS sequence"/>
</dbReference>
<keyword evidence="11" id="KW-1185">Reference proteome</keyword>
<keyword evidence="3 8" id="KW-0479">Metal-binding</keyword>
<keyword evidence="4 8" id="KW-0547">Nucleotide-binding</keyword>
<evidence type="ECO:0000256" key="4">
    <source>
        <dbReference type="ARBA" id="ARBA00022741"/>
    </source>
</evidence>
<feature type="domain" description="MobA-like NTP transferase" evidence="9">
    <location>
        <begin position="14"/>
        <end position="173"/>
    </location>
</feature>
<dbReference type="InterPro" id="IPR025877">
    <property type="entry name" value="MobA-like_NTP_Trfase"/>
</dbReference>
<feature type="binding site" evidence="8">
    <location>
        <position position="106"/>
    </location>
    <ligand>
        <name>GTP</name>
        <dbReference type="ChEBI" id="CHEBI:37565"/>
    </ligand>
</feature>
<evidence type="ECO:0000313" key="11">
    <source>
        <dbReference type="Proteomes" id="UP001596045"/>
    </source>
</evidence>
<keyword evidence="10" id="KW-0548">Nucleotidyltransferase</keyword>
<comment type="function">
    <text evidence="8">Transfers a GMP moiety from GTP to Mo-molybdopterin (Mo-MPT) cofactor (Moco or molybdenum cofactor) to form Mo-molybdopterin guanine dinucleotide (Mo-MGD) cofactor.</text>
</comment>
<evidence type="ECO:0000256" key="5">
    <source>
        <dbReference type="ARBA" id="ARBA00022842"/>
    </source>
</evidence>